<dbReference type="EMBL" id="LR796252">
    <property type="protein sequence ID" value="CAB4131768.1"/>
    <property type="molecule type" value="Genomic_DNA"/>
</dbReference>
<feature type="domain" description="Putative DnaT-like" evidence="1">
    <location>
        <begin position="1"/>
        <end position="145"/>
    </location>
</feature>
<proteinExistence type="predicted"/>
<organism evidence="2">
    <name type="scientific">uncultured Caudovirales phage</name>
    <dbReference type="NCBI Taxonomy" id="2100421"/>
    <lineage>
        <taxon>Viruses</taxon>
        <taxon>Duplodnaviria</taxon>
        <taxon>Heunggongvirae</taxon>
        <taxon>Uroviricota</taxon>
        <taxon>Caudoviricetes</taxon>
        <taxon>Peduoviridae</taxon>
        <taxon>Maltschvirus</taxon>
        <taxon>Maltschvirus maltsch</taxon>
    </lineage>
</organism>
<gene>
    <name evidence="2" type="ORF">UFOVP131_39</name>
</gene>
<reference evidence="2" key="1">
    <citation type="submission" date="2020-04" db="EMBL/GenBank/DDBJ databases">
        <authorList>
            <person name="Chiriac C."/>
            <person name="Salcher M."/>
            <person name="Ghai R."/>
            <person name="Kavagutti S V."/>
        </authorList>
    </citation>
    <scope>NUCLEOTIDE SEQUENCE</scope>
</reference>
<evidence type="ECO:0000313" key="2">
    <source>
        <dbReference type="EMBL" id="CAB4131768.1"/>
    </source>
</evidence>
<dbReference type="Pfam" id="PF20557">
    <property type="entry name" value="DnaT_2"/>
    <property type="match status" value="1"/>
</dbReference>
<protein>
    <recommendedName>
        <fullName evidence="1">Putative DnaT-like domain-containing protein</fullName>
    </recommendedName>
</protein>
<accession>A0A6J5LAV4</accession>
<dbReference type="InterPro" id="IPR046787">
    <property type="entry name" value="DnaT_2"/>
</dbReference>
<evidence type="ECO:0000259" key="1">
    <source>
        <dbReference type="Pfam" id="PF20557"/>
    </source>
</evidence>
<name>A0A6J5LAV4_9CAUD</name>
<sequence>MALSVGNIAASSTYDSAVSVEYVDAYHEARGNAAWGLTDPTVKEQLLRKVGDYLSATYGRVWSRGLVASSTVPVALAKASAELALIAKTTPLVTNVTRGKKRVKVGPLEIEYDGNATTQTQFVMASRMLAPLLVATSGAMVKLNRC</sequence>